<evidence type="ECO:0000313" key="3">
    <source>
        <dbReference type="Proteomes" id="UP000294325"/>
    </source>
</evidence>
<evidence type="ECO:0008006" key="4">
    <source>
        <dbReference type="Google" id="ProtNLM"/>
    </source>
</evidence>
<dbReference type="KEGG" id="nwr:E3U44_10930"/>
<dbReference type="Proteomes" id="UP000294325">
    <property type="component" value="Chromosome"/>
</dbReference>
<feature type="chain" id="PRO_5020399093" description="DUF5666 domain-containing protein" evidence="1">
    <location>
        <begin position="24"/>
        <end position="134"/>
    </location>
</feature>
<evidence type="ECO:0000313" key="2">
    <source>
        <dbReference type="EMBL" id="QBQ56540.1"/>
    </source>
</evidence>
<keyword evidence="1" id="KW-0732">Signal</keyword>
<organism evidence="2 3">
    <name type="scientific">Nitrosococcus wardiae</name>
    <dbReference type="NCBI Taxonomy" id="1814290"/>
    <lineage>
        <taxon>Bacteria</taxon>
        <taxon>Pseudomonadati</taxon>
        <taxon>Pseudomonadota</taxon>
        <taxon>Gammaproteobacteria</taxon>
        <taxon>Chromatiales</taxon>
        <taxon>Chromatiaceae</taxon>
        <taxon>Nitrosococcus</taxon>
    </lineage>
</organism>
<keyword evidence="3" id="KW-1185">Reference proteome</keyword>
<name>A0A4P7C438_9GAMM</name>
<reference evidence="2 3" key="1">
    <citation type="submission" date="2019-03" db="EMBL/GenBank/DDBJ databases">
        <title>The genome sequence of Nitrosococcus wardiae strain D1FHST reveals the archetypal metabolic capacity of ammonia-oxidizing Gammaproteobacteria.</title>
        <authorList>
            <person name="Wang L."/>
            <person name="Lim C.K."/>
            <person name="Hanson T.E."/>
            <person name="Dang H."/>
            <person name="Klotz M.G."/>
        </authorList>
    </citation>
    <scope>NUCLEOTIDE SEQUENCE [LARGE SCALE GENOMIC DNA]</scope>
    <source>
        <strain evidence="2 3">D1FHS</strain>
    </source>
</reference>
<proteinExistence type="predicted"/>
<protein>
    <recommendedName>
        <fullName evidence="4">DUF5666 domain-containing protein</fullName>
    </recommendedName>
</protein>
<dbReference type="OrthoDB" id="5771763at2"/>
<dbReference type="AlphaFoldDB" id="A0A4P7C438"/>
<gene>
    <name evidence="2" type="ORF">E3U44_10930</name>
</gene>
<sequence>MFKKQPGLGTILFLMLFISGADGANSDRGEEFIERYEKFIPFDYSPGLESKKVAIGNIVAIDREAKMVTIRIDSETHRYKVMEDTPIWLDQPQRKTRNLKGSLSDLEVGLRAEIQTDPGEDKEVAKWIKVQINE</sequence>
<feature type="signal peptide" evidence="1">
    <location>
        <begin position="1"/>
        <end position="23"/>
    </location>
</feature>
<accession>A0A4P7C438</accession>
<evidence type="ECO:0000256" key="1">
    <source>
        <dbReference type="SAM" id="SignalP"/>
    </source>
</evidence>
<dbReference type="EMBL" id="CP038033">
    <property type="protein sequence ID" value="QBQ56540.1"/>
    <property type="molecule type" value="Genomic_DNA"/>
</dbReference>